<dbReference type="EMBL" id="CP157179">
    <property type="protein sequence ID" value="XBG31083.1"/>
    <property type="molecule type" value="Genomic_DNA"/>
</dbReference>
<reference evidence="1" key="2">
    <citation type="submission" date="2024-05" db="EMBL/GenBank/DDBJ databases">
        <authorList>
            <person name="Mellies J."/>
            <person name="Newton I."/>
        </authorList>
    </citation>
    <scope>NUCLEOTIDE SEQUENCE</scope>
    <source>
        <strain evidence="1">13.2</strain>
    </source>
</reference>
<proteinExistence type="predicted"/>
<evidence type="ECO:0008006" key="2">
    <source>
        <dbReference type="Google" id="ProtNLM"/>
    </source>
</evidence>
<accession>A0AAU7BF43</accession>
<gene>
    <name evidence="1" type="ORF">ABH853_21945</name>
</gene>
<protein>
    <recommendedName>
        <fullName evidence="2">DUF4276 family protein</fullName>
    </recommendedName>
</protein>
<dbReference type="AlphaFoldDB" id="A0AAU7BF43"/>
<name>A0AAU7BF43_9PSED</name>
<reference evidence="1" key="1">
    <citation type="journal article" date="2019" name="Microbiol. Resour. Announc.">
        <title>Draft Genome Sequences of Five Environmental Bacterial Isolates That Degrade Polyethylene Terephthalate Plastic.</title>
        <authorList>
            <person name="Leon-Zayas R."/>
            <person name="Roberts C."/>
            <person name="Vague M."/>
            <person name="Mellies J.L."/>
        </authorList>
    </citation>
    <scope>NUCLEOTIDE SEQUENCE</scope>
    <source>
        <strain evidence="1">13.2</strain>
    </source>
</reference>
<sequence>MRRIAFFVEGYSELLFVDKLVTEIAGAHNVTIEQRQISGGVKAPRQVKVIKAADASGEHEFFVLIVDCGGETQVKTRLQEEHEGLTKAGYEKIVCIRDVRPQFSREEIPKLEQGMRMYVKGSLAPVDFILTTMELEAWFLAEFNHYEKIDPALTVDAIHGALGFHPVTDDPCLRDTPTEDLRICYAIAGKTYEKSEVSRTVESLDYLYIYTELGGRVPEVAKVIQHVDEFLSPRPVTP</sequence>
<organism evidence="1">
    <name type="scientific">Pseudomonas sp. 13.2</name>
    <dbReference type="NCBI Taxonomy" id="3144665"/>
    <lineage>
        <taxon>Bacteria</taxon>
        <taxon>Pseudomonadati</taxon>
        <taxon>Pseudomonadota</taxon>
        <taxon>Gammaproteobacteria</taxon>
        <taxon>Pseudomonadales</taxon>
        <taxon>Pseudomonadaceae</taxon>
        <taxon>Pseudomonas</taxon>
    </lineage>
</organism>
<evidence type="ECO:0000313" key="1">
    <source>
        <dbReference type="EMBL" id="XBG31083.1"/>
    </source>
</evidence>